<proteinExistence type="predicted"/>
<gene>
    <name evidence="1" type="ORF">BSL78_19464</name>
</gene>
<dbReference type="EMBL" id="MRZV01000832">
    <property type="protein sequence ID" value="PIK43696.1"/>
    <property type="molecule type" value="Genomic_DNA"/>
</dbReference>
<evidence type="ECO:0000313" key="1">
    <source>
        <dbReference type="EMBL" id="PIK43696.1"/>
    </source>
</evidence>
<name>A0A2G8K6Q1_STIJA</name>
<evidence type="ECO:0000313" key="2">
    <source>
        <dbReference type="Proteomes" id="UP000230750"/>
    </source>
</evidence>
<sequence>MINAATGIKDLCGVTDGIIDLATVEELQHTRKAKQKNGALNQSTNLTMVNSASTQLQLLQRQQSFQQADQFTSIQFSNSNPSPTKWVICLPGNTSSRDNTVQVSANFCASEGRYPETRCQWYLVVVASRDVKVDPKPIASISQQQNMLPQAASVLPPLRQMPPVVLPPLTAATVGNNAAASPSTYSSPVISTAAVSLPSLKPISQLTRTVSPGILSVSDVTPRSTHHSTSTVIAVTNTTVNTDAFATKQPQQQGILARLECSSICILRFRIWSPFSSFRTYSGRQTCQAVKDKPYWPSCNNLK</sequence>
<reference evidence="1 2" key="1">
    <citation type="journal article" date="2017" name="PLoS Biol.">
        <title>The sea cucumber genome provides insights into morphological evolution and visceral regeneration.</title>
        <authorList>
            <person name="Zhang X."/>
            <person name="Sun L."/>
            <person name="Yuan J."/>
            <person name="Sun Y."/>
            <person name="Gao Y."/>
            <person name="Zhang L."/>
            <person name="Li S."/>
            <person name="Dai H."/>
            <person name="Hamel J.F."/>
            <person name="Liu C."/>
            <person name="Yu Y."/>
            <person name="Liu S."/>
            <person name="Lin W."/>
            <person name="Guo K."/>
            <person name="Jin S."/>
            <person name="Xu P."/>
            <person name="Storey K.B."/>
            <person name="Huan P."/>
            <person name="Zhang T."/>
            <person name="Zhou Y."/>
            <person name="Zhang J."/>
            <person name="Lin C."/>
            <person name="Li X."/>
            <person name="Xing L."/>
            <person name="Huo D."/>
            <person name="Sun M."/>
            <person name="Wang L."/>
            <person name="Mercier A."/>
            <person name="Li F."/>
            <person name="Yang H."/>
            <person name="Xiang J."/>
        </authorList>
    </citation>
    <scope>NUCLEOTIDE SEQUENCE [LARGE SCALE GENOMIC DNA]</scope>
    <source>
        <strain evidence="1">Shaxun</strain>
        <tissue evidence="1">Muscle</tissue>
    </source>
</reference>
<keyword evidence="2" id="KW-1185">Reference proteome</keyword>
<protein>
    <submittedName>
        <fullName evidence="1">Uncharacterized protein</fullName>
    </submittedName>
</protein>
<organism evidence="1 2">
    <name type="scientific">Stichopus japonicus</name>
    <name type="common">Sea cucumber</name>
    <dbReference type="NCBI Taxonomy" id="307972"/>
    <lineage>
        <taxon>Eukaryota</taxon>
        <taxon>Metazoa</taxon>
        <taxon>Echinodermata</taxon>
        <taxon>Eleutherozoa</taxon>
        <taxon>Echinozoa</taxon>
        <taxon>Holothuroidea</taxon>
        <taxon>Aspidochirotacea</taxon>
        <taxon>Aspidochirotida</taxon>
        <taxon>Stichopodidae</taxon>
        <taxon>Apostichopus</taxon>
    </lineage>
</organism>
<comment type="caution">
    <text evidence="1">The sequence shown here is derived from an EMBL/GenBank/DDBJ whole genome shotgun (WGS) entry which is preliminary data.</text>
</comment>
<accession>A0A2G8K6Q1</accession>
<dbReference type="AlphaFoldDB" id="A0A2G8K6Q1"/>
<dbReference type="Proteomes" id="UP000230750">
    <property type="component" value="Unassembled WGS sequence"/>
</dbReference>